<dbReference type="NCBIfam" id="NF003672">
    <property type="entry name" value="PRK05297.1"/>
    <property type="match status" value="1"/>
</dbReference>
<dbReference type="PROSITE" id="PS51273">
    <property type="entry name" value="GATASE_TYPE_1"/>
    <property type="match status" value="1"/>
</dbReference>
<evidence type="ECO:0000256" key="4">
    <source>
        <dbReference type="ARBA" id="ARBA00022723"/>
    </source>
</evidence>
<comment type="caution">
    <text evidence="10">Lacks conserved residue(s) required for the propagation of feature annotation.</text>
</comment>
<keyword evidence="6 10" id="KW-0658">Purine biosynthesis</keyword>
<dbReference type="RefSeq" id="WP_203169161.1">
    <property type="nucleotide sequence ID" value="NZ_JAEVLS010000004.1"/>
</dbReference>
<evidence type="ECO:0000313" key="16">
    <source>
        <dbReference type="EMBL" id="MBM0107053.1"/>
    </source>
</evidence>
<dbReference type="GO" id="GO:0004642">
    <property type="term" value="F:phosphoribosylformylglycinamidine synthase activity"/>
    <property type="evidence" value="ECO:0007669"/>
    <property type="project" value="UniProtKB-EC"/>
</dbReference>
<dbReference type="InterPro" id="IPR041609">
    <property type="entry name" value="PurL_linker"/>
</dbReference>
<keyword evidence="5 10" id="KW-0547">Nucleotide-binding</keyword>
<comment type="function">
    <text evidence="10">Phosphoribosylformylglycinamidine synthase involved in the purines biosynthetic pathway. Catalyzes the ATP-dependent conversion of formylglycinamide ribonucleotide (FGAR) and glutamine to yield formylglycinamidine ribonucleotide (FGAM) and glutamate.</text>
</comment>
<feature type="domain" description="PurM-like C-terminal" evidence="12">
    <location>
        <begin position="841"/>
        <end position="976"/>
    </location>
</feature>
<dbReference type="Proteomes" id="UP000661077">
    <property type="component" value="Unassembled WGS sequence"/>
</dbReference>
<keyword evidence="8 10" id="KW-0460">Magnesium</keyword>
<feature type="domain" description="PurM-like C-terminal" evidence="12">
    <location>
        <begin position="439"/>
        <end position="593"/>
    </location>
</feature>
<keyword evidence="9 10" id="KW-0315">Glutamine amidotransferase</keyword>
<dbReference type="InterPro" id="IPR010073">
    <property type="entry name" value="PurL_large"/>
</dbReference>
<keyword evidence="3 10" id="KW-0436">Ligase</keyword>
<feature type="domain" description="Phosphoribosylformylglycinamidine synthase N-terminal" evidence="14">
    <location>
        <begin position="35"/>
        <end position="152"/>
    </location>
</feature>
<comment type="catalytic activity">
    <reaction evidence="10">
        <text>N(2)-formyl-N(1)-(5-phospho-beta-D-ribosyl)glycinamide + L-glutamine + ATP + H2O = 2-formamido-N(1)-(5-O-phospho-beta-D-ribosyl)acetamidine + L-glutamate + ADP + phosphate + H(+)</text>
        <dbReference type="Rhea" id="RHEA:17129"/>
        <dbReference type="ChEBI" id="CHEBI:15377"/>
        <dbReference type="ChEBI" id="CHEBI:15378"/>
        <dbReference type="ChEBI" id="CHEBI:29985"/>
        <dbReference type="ChEBI" id="CHEBI:30616"/>
        <dbReference type="ChEBI" id="CHEBI:43474"/>
        <dbReference type="ChEBI" id="CHEBI:58359"/>
        <dbReference type="ChEBI" id="CHEBI:147286"/>
        <dbReference type="ChEBI" id="CHEBI:147287"/>
        <dbReference type="ChEBI" id="CHEBI:456216"/>
        <dbReference type="EC" id="6.3.5.3"/>
    </reaction>
</comment>
<dbReference type="Pfam" id="PF18072">
    <property type="entry name" value="FGAR-AT_linker"/>
    <property type="match status" value="1"/>
</dbReference>
<feature type="region of interest" description="Disordered" evidence="11">
    <location>
        <begin position="305"/>
        <end position="330"/>
    </location>
</feature>
<evidence type="ECO:0000256" key="10">
    <source>
        <dbReference type="HAMAP-Rule" id="MF_00419"/>
    </source>
</evidence>
<evidence type="ECO:0000313" key="17">
    <source>
        <dbReference type="Proteomes" id="UP000661077"/>
    </source>
</evidence>
<feature type="binding site" evidence="10">
    <location>
        <begin position="309"/>
        <end position="320"/>
    </location>
    <ligand>
        <name>ATP</name>
        <dbReference type="ChEBI" id="CHEBI:30616"/>
    </ligand>
</feature>
<accession>A0ABS1X1F7</accession>
<dbReference type="InterPro" id="IPR036604">
    <property type="entry name" value="PurS-like_sf"/>
</dbReference>
<dbReference type="SMART" id="SM01211">
    <property type="entry name" value="GATase_5"/>
    <property type="match status" value="1"/>
</dbReference>
<evidence type="ECO:0000256" key="11">
    <source>
        <dbReference type="SAM" id="MobiDB-lite"/>
    </source>
</evidence>
<evidence type="ECO:0000259" key="14">
    <source>
        <dbReference type="Pfam" id="PF18076"/>
    </source>
</evidence>
<feature type="active site" evidence="10">
    <location>
        <position position="1271"/>
    </location>
</feature>
<dbReference type="Pfam" id="PF22689">
    <property type="entry name" value="FGAR-AT_PurM_N-like"/>
    <property type="match status" value="1"/>
</dbReference>
<evidence type="ECO:0000256" key="2">
    <source>
        <dbReference type="ARBA" id="ARBA00008608"/>
    </source>
</evidence>
<dbReference type="InterPro" id="IPR010918">
    <property type="entry name" value="PurM-like_C_dom"/>
</dbReference>
<dbReference type="InterPro" id="IPR040707">
    <property type="entry name" value="FGAR-AT_N"/>
</dbReference>
<dbReference type="CDD" id="cd02203">
    <property type="entry name" value="PurL_repeat1"/>
    <property type="match status" value="1"/>
</dbReference>
<sequence length="1304" mass="140622">MLTLSGAPALSDFRTARLLAALRSRVPAVESLTTRYTHFVQAPRALTADERRVLDALLTYGPAQPPTPPDASAQLIVVIPRPGTISPWSSKATDIAQVCGLRAIERIERGIAYFVRASSPLSAEDLQAMAPALYDRMTEAAVFSYEDAGRLFDHQSPRSLKTVPLLAQGRDALVKANESLGLALSPDEIDYLADNFNKLGRDPTDVELMMFAQANSEHCRHKIFNADWIIDGERQPKSLFAMIKNTYANNSRGVLSAYRDNAAVIEGPVGRRWFADVKHHGYEFNDEPIDILMKVETHNHPTAISPFPGAATGSGGEIRDEGATGRGGKPKAGLAGFSVSHLRIPGFEQPWEKDFGKPGRIASALDIMIEGPLGAAAFNNEFGRPNILGYFRTFELEASASDQAAAARATLRGYHKPIMIAGGVGNVRRMHVEKSEIPPGAKIVVLGGPAMLIGLGGGAASSVGSGASTEDLDFASVQRGNPEIQRRAQEVIDQCWAMGESNPILLIHDVGAGGLSNAIPESVAHSSGRGGRVDLRTIPSVEPGMSPVEIWCNEAQERYVLLIEAKDVECFAALCARERCPFSVVGEITDDGWLKVGDPLLKAPPVDLPLNVMLGKPPKMTRDVKRLPPLGDDFTGAKLDVRDAAYRLLRFPAIADKTFLITIGDRTVGGMISRDPMVGPWQVPVSDVAVTLSDYTSATGEAMAMGERTPLALLNAPASGRMAVAEAVTNIAAADIAALDQVRLSANWMAACGEPGEDADLYATVKAVGEEFCPALGITIPVGKDSLSMKTSWQSEQGSRRMVAPLSLIVSAFAPVRDAGRTLTPQLRPEIDSSLVLIDLGAGRDRLGGSCLAQVFGKLGHEAPDCDDPKALASFFAAIVELRAAGSILAYHDRSDGGLFVTLAEMAFAGHCGVDVDLGVEVRDPNAALFSEELGAVLQVRTGDVKSVLGVLDRHGLATMSRVIGKVTNGDRVRVRSGGEALLDESRTELHRAWSETSFRMTQLRDNPQGAQEQYATVTDPKDPGLNVKLSFDLNQDVAAPFIAKGVRPKVAILREQGVNSHIEMAAAFHRAGFAPFDVHMTDLVAGRFDLNEFRGMVICGGFSYGDVLGAGEGWAKSILFHPQLRDSFTQFFYRTDTFSLGVCNGCQMMAALRELIPGTEHWPKFVRNRSEQFEGRLSLVEVVKSPSLFFAGMEGSRMPIAVAHGEGYADFAGRGNIDSLIGANLMSLRFVDNHGNATERYPANPNGSPRGLTGITTPDGRVTLLMPHPERVYRTLQNSWHPDGWAEDSPWMRIFRNARVWVG</sequence>
<evidence type="ECO:0000256" key="3">
    <source>
        <dbReference type="ARBA" id="ARBA00022598"/>
    </source>
</evidence>
<name>A0ABS1X1F7_9GAMM</name>
<dbReference type="Gene3D" id="3.40.50.880">
    <property type="match status" value="1"/>
</dbReference>
<keyword evidence="17" id="KW-1185">Reference proteome</keyword>
<dbReference type="CDD" id="cd01740">
    <property type="entry name" value="GATase1_FGAR_AT"/>
    <property type="match status" value="1"/>
</dbReference>
<dbReference type="PANTHER" id="PTHR10099:SF1">
    <property type="entry name" value="PHOSPHORIBOSYLFORMYLGLYCINAMIDINE SYNTHASE"/>
    <property type="match status" value="1"/>
</dbReference>
<evidence type="ECO:0000256" key="5">
    <source>
        <dbReference type="ARBA" id="ARBA00022741"/>
    </source>
</evidence>
<feature type="binding site" evidence="10">
    <location>
        <position position="895"/>
    </location>
    <ligand>
        <name>ATP</name>
        <dbReference type="ChEBI" id="CHEBI:30616"/>
    </ligand>
</feature>
<evidence type="ECO:0000256" key="1">
    <source>
        <dbReference type="ARBA" id="ARBA00004920"/>
    </source>
</evidence>
<reference evidence="16 17" key="1">
    <citation type="journal article" date="2021" name="Int. J. Syst. Evol. Microbiol.">
        <title>Steroidobacter gossypii sp. nov., isolated from soil of cotton cropping field.</title>
        <authorList>
            <person name="Huang R."/>
            <person name="Yang S."/>
            <person name="Zhen C."/>
            <person name="Liu W."/>
        </authorList>
    </citation>
    <scope>NUCLEOTIDE SEQUENCE [LARGE SCALE GENOMIC DNA]</scope>
    <source>
        <strain evidence="16 17">S1-65</strain>
    </source>
</reference>
<evidence type="ECO:0000259" key="15">
    <source>
        <dbReference type="Pfam" id="PF22689"/>
    </source>
</evidence>
<dbReference type="InterPro" id="IPR036921">
    <property type="entry name" value="PurM-like_N_sf"/>
</dbReference>
<comment type="caution">
    <text evidence="16">The sequence shown here is derived from an EMBL/GenBank/DDBJ whole genome shotgun (WGS) entry which is preliminary data.</text>
</comment>
<dbReference type="Gene3D" id="3.90.650.10">
    <property type="entry name" value="PurM-like C-terminal domain"/>
    <property type="match status" value="2"/>
</dbReference>
<dbReference type="PANTHER" id="PTHR10099">
    <property type="entry name" value="PHOSPHORIBOSYLFORMYLGLYCINAMIDINE SYNTHASE"/>
    <property type="match status" value="1"/>
</dbReference>
<dbReference type="Gene3D" id="1.10.8.750">
    <property type="entry name" value="Phosphoribosylformylglycinamidine synthase, linker domain"/>
    <property type="match status" value="1"/>
</dbReference>
<dbReference type="EMBL" id="JAEVLS010000004">
    <property type="protein sequence ID" value="MBM0107053.1"/>
    <property type="molecule type" value="Genomic_DNA"/>
</dbReference>
<evidence type="ECO:0000259" key="13">
    <source>
        <dbReference type="Pfam" id="PF18072"/>
    </source>
</evidence>
<comment type="similarity">
    <text evidence="2 10">In the N-terminal section; belongs to the FGAMS family.</text>
</comment>
<feature type="active site" description="Nucleophile" evidence="10">
    <location>
        <position position="1144"/>
    </location>
</feature>
<evidence type="ECO:0000256" key="7">
    <source>
        <dbReference type="ARBA" id="ARBA00022840"/>
    </source>
</evidence>
<dbReference type="CDD" id="cd02204">
    <property type="entry name" value="PurL_repeat2"/>
    <property type="match status" value="1"/>
</dbReference>
<dbReference type="SUPFAM" id="SSF52317">
    <property type="entry name" value="Class I glutamine amidotransferase-like"/>
    <property type="match status" value="1"/>
</dbReference>
<feature type="domain" description="FGAR-AT PurM N-terminal-like" evidence="15">
    <location>
        <begin position="656"/>
        <end position="815"/>
    </location>
</feature>
<dbReference type="HAMAP" id="MF_00419">
    <property type="entry name" value="PurL_1"/>
    <property type="match status" value="1"/>
</dbReference>
<dbReference type="Pfam" id="PF02769">
    <property type="entry name" value="AIRS_C"/>
    <property type="match status" value="2"/>
</dbReference>
<evidence type="ECO:0000259" key="12">
    <source>
        <dbReference type="Pfam" id="PF02769"/>
    </source>
</evidence>
<dbReference type="InterPro" id="IPR055181">
    <property type="entry name" value="FGAR-AT_PurM_N-like"/>
</dbReference>
<feature type="binding site" evidence="10">
    <location>
        <position position="730"/>
    </location>
    <ligand>
        <name>Mg(2+)</name>
        <dbReference type="ChEBI" id="CHEBI:18420"/>
    </ligand>
</feature>
<evidence type="ECO:0000256" key="9">
    <source>
        <dbReference type="ARBA" id="ARBA00022962"/>
    </source>
</evidence>
<comment type="pathway">
    <text evidence="1 10">Purine metabolism; IMP biosynthesis via de novo pathway; 5-amino-1-(5-phospho-D-ribosyl)imidazole from N(2)-formyl-N(1)-(5-phospho-D-ribosyl)glycinamide: step 1/2.</text>
</comment>
<evidence type="ECO:0000256" key="6">
    <source>
        <dbReference type="ARBA" id="ARBA00022755"/>
    </source>
</evidence>
<feature type="binding site" evidence="10">
    <location>
        <position position="726"/>
    </location>
    <ligand>
        <name>Mg(2+)</name>
        <dbReference type="ChEBI" id="CHEBI:18420"/>
    </ligand>
</feature>
<comment type="subunit">
    <text evidence="10">Monomer.</text>
</comment>
<feature type="binding site" evidence="10">
    <location>
        <position position="893"/>
    </location>
    <ligand>
        <name>Mg(2+)</name>
        <dbReference type="ChEBI" id="CHEBI:18420"/>
    </ligand>
</feature>
<gene>
    <name evidence="10 16" type="primary">purL</name>
    <name evidence="16" type="synonym">purI</name>
    <name evidence="16" type="ORF">JM946_20140</name>
</gene>
<protein>
    <recommendedName>
        <fullName evidence="10">Phosphoribosylformylglycinamidine synthase</fullName>
        <shortName evidence="10">FGAM synthase</shortName>
        <shortName evidence="10">FGAMS</shortName>
        <ecNumber evidence="10">6.3.5.3</ecNumber>
    </recommendedName>
    <alternativeName>
        <fullName evidence="10">Formylglycinamide ribonucleotide amidotransferase</fullName>
        <shortName evidence="10">FGAR amidotransferase</shortName>
        <shortName evidence="10">FGAR-AT</shortName>
    </alternativeName>
</protein>
<dbReference type="InterPro" id="IPR036676">
    <property type="entry name" value="PurM-like_C_sf"/>
</dbReference>
<feature type="active site" evidence="10">
    <location>
        <position position="1269"/>
    </location>
</feature>
<dbReference type="SUPFAM" id="SSF56042">
    <property type="entry name" value="PurM C-terminal domain-like"/>
    <property type="match status" value="2"/>
</dbReference>
<dbReference type="Pfam" id="PF18076">
    <property type="entry name" value="FGAR-AT_N"/>
    <property type="match status" value="1"/>
</dbReference>
<proteinExistence type="inferred from homology"/>
<dbReference type="SUPFAM" id="SSF82697">
    <property type="entry name" value="PurS-like"/>
    <property type="match status" value="1"/>
</dbReference>
<dbReference type="EC" id="6.3.5.3" evidence="10"/>
<keyword evidence="10" id="KW-0963">Cytoplasm</keyword>
<dbReference type="Gene3D" id="3.30.1330.10">
    <property type="entry name" value="PurM-like, N-terminal domain"/>
    <property type="match status" value="2"/>
</dbReference>
<dbReference type="SUPFAM" id="SSF55326">
    <property type="entry name" value="PurM N-terminal domain-like"/>
    <property type="match status" value="2"/>
</dbReference>
<comment type="subcellular location">
    <subcellularLocation>
        <location evidence="10">Cytoplasm</location>
    </subcellularLocation>
</comment>
<feature type="domain" description="Phosphoribosylformylglycinamidine synthase linker" evidence="13">
    <location>
        <begin position="173"/>
        <end position="222"/>
    </location>
</feature>
<dbReference type="NCBIfam" id="TIGR01735">
    <property type="entry name" value="FGAM_synt"/>
    <property type="match status" value="1"/>
</dbReference>
<keyword evidence="7 10" id="KW-0067">ATP-binding</keyword>
<organism evidence="16 17">
    <name type="scientific">Steroidobacter gossypii</name>
    <dbReference type="NCBI Taxonomy" id="2805490"/>
    <lineage>
        <taxon>Bacteria</taxon>
        <taxon>Pseudomonadati</taxon>
        <taxon>Pseudomonadota</taxon>
        <taxon>Gammaproteobacteria</taxon>
        <taxon>Steroidobacterales</taxon>
        <taxon>Steroidobacteraceae</taxon>
        <taxon>Steroidobacter</taxon>
    </lineage>
</organism>
<dbReference type="InterPro" id="IPR029062">
    <property type="entry name" value="Class_I_gatase-like"/>
</dbReference>
<dbReference type="Pfam" id="PF13507">
    <property type="entry name" value="GATase_5"/>
    <property type="match status" value="1"/>
</dbReference>
<feature type="binding site" evidence="10">
    <location>
        <position position="687"/>
    </location>
    <ligand>
        <name>Mg(2+)</name>
        <dbReference type="ChEBI" id="CHEBI:18420"/>
    </ligand>
</feature>
<dbReference type="SUPFAM" id="SSF109736">
    <property type="entry name" value="FGAM synthase PurL, linker domain"/>
    <property type="match status" value="1"/>
</dbReference>
<evidence type="ECO:0000256" key="8">
    <source>
        <dbReference type="ARBA" id="ARBA00022842"/>
    </source>
</evidence>
<keyword evidence="4 10" id="KW-0479">Metal-binding</keyword>